<dbReference type="PROSITE" id="PS00678">
    <property type="entry name" value="WD_REPEATS_1"/>
    <property type="match status" value="1"/>
</dbReference>
<dbReference type="Gene3D" id="2.130.10.10">
    <property type="entry name" value="YVTN repeat-like/Quinoprotein amine dehydrogenase"/>
    <property type="match status" value="1"/>
</dbReference>
<evidence type="ECO:0000256" key="5">
    <source>
        <dbReference type="ARBA" id="ARBA00022853"/>
    </source>
</evidence>
<dbReference type="InterPro" id="IPR001680">
    <property type="entry name" value="WD40_rpt"/>
</dbReference>
<proteinExistence type="inferred from homology"/>
<dbReference type="InterPro" id="IPR036322">
    <property type="entry name" value="WD40_repeat_dom_sf"/>
</dbReference>
<feature type="compositionally biased region" description="Basic and acidic residues" evidence="8">
    <location>
        <begin position="159"/>
        <end position="172"/>
    </location>
</feature>
<feature type="compositionally biased region" description="Low complexity" evidence="8">
    <location>
        <begin position="147"/>
        <end position="157"/>
    </location>
</feature>
<evidence type="ECO:0000259" key="9">
    <source>
        <dbReference type="Pfam" id="PF12265"/>
    </source>
</evidence>
<keyword evidence="4" id="KW-0677">Repeat</keyword>
<evidence type="ECO:0000256" key="7">
    <source>
        <dbReference type="PROSITE-ProRule" id="PRU00221"/>
    </source>
</evidence>
<keyword evidence="5" id="KW-0156">Chromatin regulator</keyword>
<comment type="caution">
    <text evidence="10">The sequence shown here is derived from an EMBL/GenBank/DDBJ whole genome shotgun (WGS) entry which is preliminary data.</text>
</comment>
<evidence type="ECO:0000256" key="8">
    <source>
        <dbReference type="SAM" id="MobiDB-lite"/>
    </source>
</evidence>
<dbReference type="Proteomes" id="UP000747399">
    <property type="component" value="Unassembled WGS sequence"/>
</dbReference>
<keyword evidence="11" id="KW-1185">Reference proteome</keyword>
<dbReference type="PROSITE" id="PS50082">
    <property type="entry name" value="WD_REPEATS_2"/>
    <property type="match status" value="3"/>
</dbReference>
<evidence type="ECO:0000256" key="1">
    <source>
        <dbReference type="ARBA" id="ARBA00004123"/>
    </source>
</evidence>
<dbReference type="PROSITE" id="PS50294">
    <property type="entry name" value="WD_REPEATS_REGION"/>
    <property type="match status" value="1"/>
</dbReference>
<evidence type="ECO:0000256" key="2">
    <source>
        <dbReference type="ARBA" id="ARBA00009341"/>
    </source>
</evidence>
<name>A0A8J4BIV3_9CHLO</name>
<organism evidence="10 11">
    <name type="scientific">Volvox africanus</name>
    <dbReference type="NCBI Taxonomy" id="51714"/>
    <lineage>
        <taxon>Eukaryota</taxon>
        <taxon>Viridiplantae</taxon>
        <taxon>Chlorophyta</taxon>
        <taxon>core chlorophytes</taxon>
        <taxon>Chlorophyceae</taxon>
        <taxon>CS clade</taxon>
        <taxon>Chlamydomonadales</taxon>
        <taxon>Volvocaceae</taxon>
        <taxon>Volvox</taxon>
    </lineage>
</organism>
<feature type="region of interest" description="Disordered" evidence="8">
    <location>
        <begin position="555"/>
        <end position="589"/>
    </location>
</feature>
<feature type="repeat" description="WD" evidence="7">
    <location>
        <begin position="346"/>
        <end position="388"/>
    </location>
</feature>
<dbReference type="InterPro" id="IPR015943">
    <property type="entry name" value="WD40/YVTN_repeat-like_dom_sf"/>
</dbReference>
<comment type="similarity">
    <text evidence="2">Belongs to the WD repeat RBAP46/RBAP48/MSI1 family.</text>
</comment>
<reference evidence="10" key="1">
    <citation type="journal article" date="2021" name="Proc. Natl. Acad. Sci. U.S.A.">
        <title>Three genomes in the algal genus Volvox reveal the fate of a haploid sex-determining region after a transition to homothallism.</title>
        <authorList>
            <person name="Yamamoto K."/>
            <person name="Hamaji T."/>
            <person name="Kawai-Toyooka H."/>
            <person name="Matsuzaki R."/>
            <person name="Takahashi F."/>
            <person name="Nishimura Y."/>
            <person name="Kawachi M."/>
            <person name="Noguchi H."/>
            <person name="Minakuchi Y."/>
            <person name="Umen J.G."/>
            <person name="Toyoda A."/>
            <person name="Nozaki H."/>
        </authorList>
    </citation>
    <scope>NUCLEOTIDE SEQUENCE</scope>
    <source>
        <strain evidence="10">NIES-3780</strain>
    </source>
</reference>
<feature type="compositionally biased region" description="Gly residues" evidence="8">
    <location>
        <begin position="423"/>
        <end position="433"/>
    </location>
</feature>
<keyword evidence="3 7" id="KW-0853">WD repeat</keyword>
<comment type="subcellular location">
    <subcellularLocation>
        <location evidence="1">Nucleus</location>
    </subcellularLocation>
</comment>
<dbReference type="PRINTS" id="PR00320">
    <property type="entry name" value="GPROTEINBRPT"/>
</dbReference>
<protein>
    <recommendedName>
        <fullName evidence="9">Histone-binding protein RBBP4-like N-terminal domain-containing protein</fullName>
    </recommendedName>
</protein>
<dbReference type="Pfam" id="PF12265">
    <property type="entry name" value="CAF1C_H4-bd"/>
    <property type="match status" value="1"/>
</dbReference>
<dbReference type="Pfam" id="PF00400">
    <property type="entry name" value="WD40"/>
    <property type="match status" value="4"/>
</dbReference>
<feature type="repeat" description="WD" evidence="7">
    <location>
        <begin position="293"/>
        <end position="326"/>
    </location>
</feature>
<dbReference type="GO" id="GO:0006325">
    <property type="term" value="P:chromatin organization"/>
    <property type="evidence" value="ECO:0007669"/>
    <property type="project" value="UniProtKB-KW"/>
</dbReference>
<evidence type="ECO:0000313" key="11">
    <source>
        <dbReference type="Proteomes" id="UP000747399"/>
    </source>
</evidence>
<feature type="domain" description="Histone-binding protein RBBP4-like N-terminal" evidence="9">
    <location>
        <begin position="17"/>
        <end position="76"/>
    </location>
</feature>
<dbReference type="SUPFAM" id="SSF50978">
    <property type="entry name" value="WD40 repeat-like"/>
    <property type="match status" value="1"/>
</dbReference>
<keyword evidence="6" id="KW-0539">Nucleus</keyword>
<evidence type="ECO:0000256" key="4">
    <source>
        <dbReference type="ARBA" id="ARBA00022737"/>
    </source>
</evidence>
<feature type="region of interest" description="Disordered" evidence="8">
    <location>
        <begin position="141"/>
        <end position="180"/>
    </location>
</feature>
<sequence length="589" mass="63438">MALLPDTTFDIYKRRMIPVLYDWFMHYHLTYPTQTCRWGPKVEDLGYKTKYRAYLSEQVVDGSKPDTLILAHIDVLKPHVASCEAVSNWREKSQAPYVNIIKTVYHPGEVNKVREIPQHPEIVVTHTDSPQLYVWNMDRQPDRRPQSAGLAAAAAKARSSRDRGGGGDKSGSEPDSTPDLVLVGHEDDAPFPLACSAGVPRVGSGGNDKLVLVWDLADQVTALASTSASAKHSELKSRYRLEGHTATVGDLVFQPRGKDVLISVADDGRVITWDLRGGGGKGSSYMASQLQDAHGPGVNIMCVDWNPVDENLLVTGAQDGVLQVWDRRRMSSRTDRLFAFEVHRKPTQSQSDIIHVEWHPTCKDVFASGSEDHTIAIWDLSPSRLQAAEAAAAAAAKDGAAAAAATGEGVGGESGQQSSNGAVDGGIGGGGGGGEKDKEKSAPSRKRARNSGAKDGAAAAAGAGGKAGAAAGTEEIPPQLIFRHLGHRAGRVTDFQWSPAEPWTVISVSDNSVTDEYYPDGTLQVWRMMDLLYRPYEEAIAELEQHRDFILRGVTPTATTTSSPTAKDKDKDTVKANQISDVKQEAAAS</sequence>
<dbReference type="EMBL" id="BNCO01000036">
    <property type="protein sequence ID" value="GIL59670.1"/>
    <property type="molecule type" value="Genomic_DNA"/>
</dbReference>
<feature type="repeat" description="WD" evidence="7">
    <location>
        <begin position="241"/>
        <end position="276"/>
    </location>
</feature>
<dbReference type="PANTHER" id="PTHR22850">
    <property type="entry name" value="WD40 REPEAT FAMILY"/>
    <property type="match status" value="1"/>
</dbReference>
<evidence type="ECO:0000256" key="6">
    <source>
        <dbReference type="ARBA" id="ARBA00023242"/>
    </source>
</evidence>
<accession>A0A8J4BIV3</accession>
<feature type="compositionally biased region" description="Low complexity" evidence="8">
    <location>
        <begin position="555"/>
        <end position="565"/>
    </location>
</feature>
<dbReference type="SMART" id="SM00320">
    <property type="entry name" value="WD40"/>
    <property type="match status" value="5"/>
</dbReference>
<evidence type="ECO:0000313" key="10">
    <source>
        <dbReference type="EMBL" id="GIL59670.1"/>
    </source>
</evidence>
<gene>
    <name evidence="10" type="ORF">Vafri_14401</name>
</gene>
<dbReference type="AlphaFoldDB" id="A0A8J4BIV3"/>
<evidence type="ECO:0000256" key="3">
    <source>
        <dbReference type="ARBA" id="ARBA00022574"/>
    </source>
</evidence>
<dbReference type="InterPro" id="IPR050459">
    <property type="entry name" value="WD_repeat_RBAP46/RBAP48/MSI1"/>
</dbReference>
<feature type="region of interest" description="Disordered" evidence="8">
    <location>
        <begin position="406"/>
        <end position="460"/>
    </location>
</feature>
<dbReference type="GO" id="GO:0005634">
    <property type="term" value="C:nucleus"/>
    <property type="evidence" value="ECO:0007669"/>
    <property type="project" value="UniProtKB-SubCell"/>
</dbReference>
<dbReference type="InterPro" id="IPR019775">
    <property type="entry name" value="WD40_repeat_CS"/>
</dbReference>
<dbReference type="InterPro" id="IPR022052">
    <property type="entry name" value="Histone-bd_RBBP4-like_N"/>
</dbReference>
<dbReference type="InterPro" id="IPR020472">
    <property type="entry name" value="WD40_PAC1"/>
</dbReference>